<dbReference type="EMBL" id="CAMGYJ010000002">
    <property type="protein sequence ID" value="CAI0385625.1"/>
    <property type="molecule type" value="Genomic_DNA"/>
</dbReference>
<keyword evidence="3" id="KW-1185">Reference proteome</keyword>
<dbReference type="AlphaFoldDB" id="A0AAV0HNH5"/>
<evidence type="ECO:0000313" key="2">
    <source>
        <dbReference type="EMBL" id="CAI0385625.1"/>
    </source>
</evidence>
<feature type="region of interest" description="Disordered" evidence="1">
    <location>
        <begin position="65"/>
        <end position="95"/>
    </location>
</feature>
<evidence type="ECO:0000313" key="3">
    <source>
        <dbReference type="Proteomes" id="UP001154282"/>
    </source>
</evidence>
<reference evidence="2" key="1">
    <citation type="submission" date="2022-08" db="EMBL/GenBank/DDBJ databases">
        <authorList>
            <person name="Gutierrez-Valencia J."/>
        </authorList>
    </citation>
    <scope>NUCLEOTIDE SEQUENCE</scope>
</reference>
<feature type="compositionally biased region" description="Basic residues" evidence="1">
    <location>
        <begin position="79"/>
        <end position="95"/>
    </location>
</feature>
<sequence>MARARQPLFFRPPFLHRRSHGPNQTQPRLFPRQLRHGCPLHPLRQPPLAPFLHDRLPNRLRRLALPLLPPRRAPGAPPPHRRRSHRARPARRRHRRRLDLYRGVAERVGLRVDWTRDCPVARRV</sequence>
<gene>
    <name evidence="2" type="ORF">LITE_LOCUS4853</name>
</gene>
<organism evidence="2 3">
    <name type="scientific">Linum tenue</name>
    <dbReference type="NCBI Taxonomy" id="586396"/>
    <lineage>
        <taxon>Eukaryota</taxon>
        <taxon>Viridiplantae</taxon>
        <taxon>Streptophyta</taxon>
        <taxon>Embryophyta</taxon>
        <taxon>Tracheophyta</taxon>
        <taxon>Spermatophyta</taxon>
        <taxon>Magnoliopsida</taxon>
        <taxon>eudicotyledons</taxon>
        <taxon>Gunneridae</taxon>
        <taxon>Pentapetalae</taxon>
        <taxon>rosids</taxon>
        <taxon>fabids</taxon>
        <taxon>Malpighiales</taxon>
        <taxon>Linaceae</taxon>
        <taxon>Linum</taxon>
    </lineage>
</organism>
<feature type="region of interest" description="Disordered" evidence="1">
    <location>
        <begin position="1"/>
        <end position="29"/>
    </location>
</feature>
<comment type="caution">
    <text evidence="2">The sequence shown here is derived from an EMBL/GenBank/DDBJ whole genome shotgun (WGS) entry which is preliminary data.</text>
</comment>
<proteinExistence type="predicted"/>
<dbReference type="Proteomes" id="UP001154282">
    <property type="component" value="Unassembled WGS sequence"/>
</dbReference>
<evidence type="ECO:0000256" key="1">
    <source>
        <dbReference type="SAM" id="MobiDB-lite"/>
    </source>
</evidence>
<feature type="compositionally biased region" description="Pro residues" evidence="1">
    <location>
        <begin position="67"/>
        <end position="78"/>
    </location>
</feature>
<protein>
    <submittedName>
        <fullName evidence="2">Uncharacterized protein</fullName>
    </submittedName>
</protein>
<accession>A0AAV0HNH5</accession>
<name>A0AAV0HNH5_9ROSI</name>